<proteinExistence type="predicted"/>
<reference evidence="1 2" key="1">
    <citation type="submission" date="2019-09" db="EMBL/GenBank/DDBJ databases">
        <title>Isolation and complete genome sequencing of Methylocystis species.</title>
        <authorList>
            <person name="Rumah B.L."/>
            <person name="Stead C.E."/>
            <person name="Stevens B.C."/>
            <person name="Minton N.P."/>
            <person name="Grosse-Honebrink A."/>
            <person name="Zhang Y."/>
        </authorList>
    </citation>
    <scope>NUCLEOTIDE SEQUENCE [LARGE SCALE GENOMIC DNA]</scope>
    <source>
        <strain evidence="1 2">BRCS2</strain>
    </source>
</reference>
<dbReference type="Gene3D" id="2.40.400.10">
    <property type="entry name" value="Acetoacetate decarboxylase-like"/>
    <property type="match status" value="1"/>
</dbReference>
<dbReference type="SUPFAM" id="SSF160104">
    <property type="entry name" value="Acetoacetate decarboxylase-like"/>
    <property type="match status" value="1"/>
</dbReference>
<sequence length="254" mass="28267">MVAEILRRAAVNHIDLPSGRRVGLPVLYRDWTGVMAHFPASAARMRRLLPSRKLKPALIAPGVAVLSIAAIEYRRVDGLAAYNEVAVMTPVLHRPVVNFPALPLLLPNMFRSLGFFVLHMPVTTADACELGKFWGYPKRLAEIQFEEIDNLRRCRLRADGVEALTLDVEQAPAKIERRSFRIYTVKDGRLFRHRIETEGLYGLSRLPGGGALALGDHPMARELRELGVGDRAIARVFASNVASLLHEADQSYAL</sequence>
<dbReference type="RefSeq" id="WP_016921107.1">
    <property type="nucleotide sequence ID" value="NZ_CP044331.1"/>
</dbReference>
<dbReference type="Pfam" id="PF06314">
    <property type="entry name" value="ADC"/>
    <property type="match status" value="1"/>
</dbReference>
<accession>A0A6B8M7D4</accession>
<dbReference type="GO" id="GO:0016829">
    <property type="term" value="F:lyase activity"/>
    <property type="evidence" value="ECO:0007669"/>
    <property type="project" value="InterPro"/>
</dbReference>
<keyword evidence="2" id="KW-1185">Reference proteome</keyword>
<evidence type="ECO:0008006" key="3">
    <source>
        <dbReference type="Google" id="ProtNLM"/>
    </source>
</evidence>
<dbReference type="InterPro" id="IPR010451">
    <property type="entry name" value="Acetoacetate_decarboxylase"/>
</dbReference>
<name>A0A6B8M7D4_9HYPH</name>
<dbReference type="KEGG" id="mpar:F7D14_15525"/>
<dbReference type="Proteomes" id="UP000422569">
    <property type="component" value="Chromosome"/>
</dbReference>
<dbReference type="AlphaFoldDB" id="A0A6B8M7D4"/>
<dbReference type="InterPro" id="IPR023375">
    <property type="entry name" value="ADC_dom_sf"/>
</dbReference>
<evidence type="ECO:0000313" key="1">
    <source>
        <dbReference type="EMBL" id="QGM98751.1"/>
    </source>
</evidence>
<dbReference type="EMBL" id="CP044331">
    <property type="protein sequence ID" value="QGM98751.1"/>
    <property type="molecule type" value="Genomic_DNA"/>
</dbReference>
<protein>
    <recommendedName>
        <fullName evidence="3">Acetoacetate decarboxylase</fullName>
    </recommendedName>
</protein>
<gene>
    <name evidence="1" type="ORF">F7D14_15525</name>
</gene>
<organism evidence="1 2">
    <name type="scientific">Methylocystis parvus</name>
    <dbReference type="NCBI Taxonomy" id="134"/>
    <lineage>
        <taxon>Bacteria</taxon>
        <taxon>Pseudomonadati</taxon>
        <taxon>Pseudomonadota</taxon>
        <taxon>Alphaproteobacteria</taxon>
        <taxon>Hyphomicrobiales</taxon>
        <taxon>Methylocystaceae</taxon>
        <taxon>Methylocystis</taxon>
    </lineage>
</organism>
<evidence type="ECO:0000313" key="2">
    <source>
        <dbReference type="Proteomes" id="UP000422569"/>
    </source>
</evidence>